<evidence type="ECO:0000259" key="3">
    <source>
        <dbReference type="PROSITE" id="PS50089"/>
    </source>
</evidence>
<proteinExistence type="predicted"/>
<protein>
    <recommendedName>
        <fullName evidence="3">RING-type domain-containing protein</fullName>
    </recommendedName>
</protein>
<dbReference type="PANTHER" id="PTHR46519">
    <property type="entry name" value="RING/U-BOX SUPERFAMILY PROTEIN"/>
    <property type="match status" value="1"/>
</dbReference>
<dbReference type="EMBL" id="JANCYU010000033">
    <property type="protein sequence ID" value="KAK4525775.1"/>
    <property type="molecule type" value="Genomic_DNA"/>
</dbReference>
<accession>A0AAV9IE99</accession>
<dbReference type="Pfam" id="PF13920">
    <property type="entry name" value="zf-C3HC4_3"/>
    <property type="match status" value="1"/>
</dbReference>
<name>A0AAV9IE99_9RHOD</name>
<dbReference type="CDD" id="cd16647">
    <property type="entry name" value="mRING-HC-C3HC5_NEU1"/>
    <property type="match status" value="1"/>
</dbReference>
<keyword evidence="1" id="KW-0862">Zinc</keyword>
<keyword evidence="1" id="KW-0863">Zinc-finger</keyword>
<evidence type="ECO:0000256" key="2">
    <source>
        <dbReference type="SAM" id="MobiDB-lite"/>
    </source>
</evidence>
<keyword evidence="5" id="KW-1185">Reference proteome</keyword>
<dbReference type="PANTHER" id="PTHR46519:SF2">
    <property type="entry name" value="RING_U-BOX SUPERFAMILY PROTEIN"/>
    <property type="match status" value="1"/>
</dbReference>
<comment type="caution">
    <text evidence="4">The sequence shown here is derived from an EMBL/GenBank/DDBJ whole genome shotgun (WGS) entry which is preliminary data.</text>
</comment>
<gene>
    <name evidence="4" type="ORF">GAYE_SCF16G3684</name>
</gene>
<dbReference type="InterPro" id="IPR013083">
    <property type="entry name" value="Znf_RING/FYVE/PHD"/>
</dbReference>
<feature type="region of interest" description="Disordered" evidence="2">
    <location>
        <begin position="71"/>
        <end position="103"/>
    </location>
</feature>
<dbReference type="InterPro" id="IPR001841">
    <property type="entry name" value="Znf_RING"/>
</dbReference>
<reference evidence="4 5" key="1">
    <citation type="submission" date="2022-07" db="EMBL/GenBank/DDBJ databases">
        <title>Genome-wide signatures of adaptation to extreme environments.</title>
        <authorList>
            <person name="Cho C.H."/>
            <person name="Yoon H.S."/>
        </authorList>
    </citation>
    <scope>NUCLEOTIDE SEQUENCE [LARGE SCALE GENOMIC DNA]</scope>
    <source>
        <strain evidence="4 5">108.79 E11</strain>
    </source>
</reference>
<dbReference type="PROSITE" id="PS50089">
    <property type="entry name" value="ZF_RING_2"/>
    <property type="match status" value="1"/>
</dbReference>
<evidence type="ECO:0000256" key="1">
    <source>
        <dbReference type="PROSITE-ProRule" id="PRU00175"/>
    </source>
</evidence>
<feature type="domain" description="RING-type" evidence="3">
    <location>
        <begin position="329"/>
        <end position="368"/>
    </location>
</feature>
<evidence type="ECO:0000313" key="5">
    <source>
        <dbReference type="Proteomes" id="UP001300502"/>
    </source>
</evidence>
<dbReference type="Proteomes" id="UP001300502">
    <property type="component" value="Unassembled WGS sequence"/>
</dbReference>
<sequence length="383" mass="43025">MSERNSESENSNSTREIQNIAEDDQWLYRLRVVRELWFLREQARVRAVGQEFLQRLERVVREHAALATNLANSHSSRRTSLAGDCNVDREPSSDDELENSLPNSTMDDVVATAEESASNHFQYGSDSDAHQVAQEYAALSTNNNNNTTTSHVLEGFPSRYDALSSRMRADSRDNIHGRHVVSNTLESQFREDLERLLLGRLTSPDFLPPQVLNRNEHDMLLFGDEQVWTQDISNEPASQGEGDTCIERNVDYLKKAVQVLQRDVASLKNIVNASFDIQLDIQRSIRQELAGVLNSCSCIRQNNANLYREKTKSEKDVLVEGTSFSKGICVICADAAADSLLYRCGHLCTCALCGRQLIATGQPCPMCRAPIQDVIRVYAPELD</sequence>
<evidence type="ECO:0000313" key="4">
    <source>
        <dbReference type="EMBL" id="KAK4525775.1"/>
    </source>
</evidence>
<dbReference type="Gene3D" id="3.30.40.10">
    <property type="entry name" value="Zinc/RING finger domain, C3HC4 (zinc finger)"/>
    <property type="match status" value="1"/>
</dbReference>
<dbReference type="AlphaFoldDB" id="A0AAV9IE99"/>
<dbReference type="SUPFAM" id="SSF57850">
    <property type="entry name" value="RING/U-box"/>
    <property type="match status" value="1"/>
</dbReference>
<keyword evidence="1" id="KW-0479">Metal-binding</keyword>
<organism evidence="4 5">
    <name type="scientific">Galdieria yellowstonensis</name>
    <dbReference type="NCBI Taxonomy" id="3028027"/>
    <lineage>
        <taxon>Eukaryota</taxon>
        <taxon>Rhodophyta</taxon>
        <taxon>Bangiophyceae</taxon>
        <taxon>Galdieriales</taxon>
        <taxon>Galdieriaceae</taxon>
        <taxon>Galdieria</taxon>
    </lineage>
</organism>
<dbReference type="GO" id="GO:0008270">
    <property type="term" value="F:zinc ion binding"/>
    <property type="evidence" value="ECO:0007669"/>
    <property type="project" value="UniProtKB-KW"/>
</dbReference>